<protein>
    <recommendedName>
        <fullName evidence="3">non-specific serine/threonine protein kinase</fullName>
        <ecNumber evidence="3">2.7.11.1</ecNumber>
    </recommendedName>
</protein>
<keyword evidence="12" id="KW-0067">ATP-binding</keyword>
<keyword evidence="5" id="KW-0808">Transferase</keyword>
<evidence type="ECO:0000256" key="14">
    <source>
        <dbReference type="ARBA" id="ARBA00022989"/>
    </source>
</evidence>
<evidence type="ECO:0000256" key="12">
    <source>
        <dbReference type="ARBA" id="ARBA00022840"/>
    </source>
</evidence>
<dbReference type="PROSITE" id="PS00108">
    <property type="entry name" value="PROTEIN_KINASE_ST"/>
    <property type="match status" value="1"/>
</dbReference>
<dbReference type="InterPro" id="IPR045133">
    <property type="entry name" value="IRE1/2-like"/>
</dbReference>
<evidence type="ECO:0000256" key="19">
    <source>
        <dbReference type="SAM" id="MobiDB-lite"/>
    </source>
</evidence>
<keyword evidence="16" id="KW-0325">Glycoprotein</keyword>
<evidence type="ECO:0000256" key="11">
    <source>
        <dbReference type="ARBA" id="ARBA00022801"/>
    </source>
</evidence>
<dbReference type="FunFam" id="1.20.1440.180:FF:000002">
    <property type="entry name" value="Serine/threonine-protein kinase/endoribonuclease IRE1"/>
    <property type="match status" value="1"/>
</dbReference>
<evidence type="ECO:0000256" key="8">
    <source>
        <dbReference type="ARBA" id="ARBA00022729"/>
    </source>
</evidence>
<sequence>MAFTGYIYLFLLPAFLKLAISQSTNPFDLATKRSDQNSHLARHYTHTASVSQPNAEDLQLLDTVLLASIDGKFHAVDRASGNLLWSMHTDKDSNSSTLTPLVKTKHPDISPDDPLFDERKELYIVEPQSGDIYVLPADADPTAPLAKLPLSIPQLIEMGPIYLPGDEATVFVGKKETTLLVLELETGRITGVINPDAECIWESPHSAEYPSVLDLDELDGTKPTKPKTRTEIYIGRIDYHLQIHTRDEPTQYLTFSAYGPNNVDRARQNSWKKTPDNQYMQVLPNGQVFSFRTPNDTDGKSKSELMWVNQMKETIVAVFDLVQDPTRGTPFILQQPVPRLSQIMPSHTHPPGRSHQAYVGLIEDSLYAMSPENYPLVIFEQTPPRNRYKTIDGPDGNSYKVAEGHETHPDDDRCRTRLCLTGSRELGTSRDIHLIDGPEIPTLGEGDAMSSNASPPAYPTEPAIMTPGFWKSKSYPFLGVLVSSLLAMLFAARWLLAKPIPSSVPENTSVLSEPVLKLDALPQIHPTNEPPSIPEIVPPAPVSEPVYVPPPEAPESPSLVVVPPIPTSDPPATPSTQPDETAEEGEGETENNETEGSGEKKKKNRGRTRAKKRKASAINAAAAANGAGGSGSGGKSSEEFEIVERALEEHLKPLIIEEKPQPVQPPPSTSLVVSEEILGFGSHGTVVYKGAFQGRAVAVKRLLQDFVTLAAREVTLLQESDDHPNVIRYYFQEARNNFLYIALELCPASLADIVERPDIPAFQEIANGFDRSKALIQIAQGLRHLHGLKIIHRDIKPPNILVSLPKGKAPGSYRMLISDFGLCKKLEIDETSFLPTAHGAMAAGTVGWRAPEILRGEVKLDELGGGDDASQSSRGTVINGVQPTPNSNRTRLTKAVDIFALGCLYYYTLTTGSHPYGDRYERELNILKDARNLTGLDVFGEEGVEAEDLISKMLDPESSRRPDTTYCLMHPFFWTPARRLTFLQDASDRFEIMNRDPPEEPLVMLEDGAYNVVGNDWHSRLDRTFIENLGKFRKYNGKSVQDLLRALRNKKHHYQDLPDNVKRHLGTLPEGFLRYFTMRFPALFLHVHNVVLRSGLAREPMFKAYFELAEGS</sequence>
<evidence type="ECO:0000256" key="20">
    <source>
        <dbReference type="SAM" id="SignalP"/>
    </source>
</evidence>
<dbReference type="GO" id="GO:0070059">
    <property type="term" value="P:intrinsic apoptotic signaling pathway in response to endoplasmic reticulum stress"/>
    <property type="evidence" value="ECO:0007669"/>
    <property type="project" value="TreeGrafter"/>
</dbReference>
<comment type="cofactor">
    <cofactor evidence="1">
        <name>Mg(2+)</name>
        <dbReference type="ChEBI" id="CHEBI:18420"/>
    </cofactor>
</comment>
<dbReference type="GO" id="GO:1990604">
    <property type="term" value="C:IRE1-TRAF2-ASK1 complex"/>
    <property type="evidence" value="ECO:0007669"/>
    <property type="project" value="TreeGrafter"/>
</dbReference>
<evidence type="ECO:0000256" key="1">
    <source>
        <dbReference type="ARBA" id="ARBA00001946"/>
    </source>
</evidence>
<evidence type="ECO:0000313" key="23">
    <source>
        <dbReference type="EMBL" id="KZT43400.1"/>
    </source>
</evidence>
<keyword evidence="24" id="KW-1185">Reference proteome</keyword>
<dbReference type="OrthoDB" id="63989at2759"/>
<feature type="compositionally biased region" description="Acidic residues" evidence="19">
    <location>
        <begin position="580"/>
        <end position="593"/>
    </location>
</feature>
<dbReference type="InterPro" id="IPR011047">
    <property type="entry name" value="Quinoprotein_ADH-like_sf"/>
</dbReference>
<organism evidence="23 24">
    <name type="scientific">Sistotremastrum suecicum HHB10207 ss-3</name>
    <dbReference type="NCBI Taxonomy" id="1314776"/>
    <lineage>
        <taxon>Eukaryota</taxon>
        <taxon>Fungi</taxon>
        <taxon>Dikarya</taxon>
        <taxon>Basidiomycota</taxon>
        <taxon>Agaricomycotina</taxon>
        <taxon>Agaricomycetes</taxon>
        <taxon>Sistotremastrales</taxon>
        <taxon>Sistotremastraceae</taxon>
        <taxon>Sistotremastrum</taxon>
    </lineage>
</organism>
<dbReference type="Pfam" id="PF00069">
    <property type="entry name" value="Pkinase"/>
    <property type="match status" value="1"/>
</dbReference>
<evidence type="ECO:0000256" key="16">
    <source>
        <dbReference type="ARBA" id="ARBA00023180"/>
    </source>
</evidence>
<dbReference type="InterPro" id="IPR015943">
    <property type="entry name" value="WD40/YVTN_repeat-like_dom_sf"/>
</dbReference>
<keyword evidence="13" id="KW-0460">Magnesium</keyword>
<dbReference type="GO" id="GO:0046872">
    <property type="term" value="F:metal ion binding"/>
    <property type="evidence" value="ECO:0007669"/>
    <property type="project" value="UniProtKB-KW"/>
</dbReference>
<comment type="catalytic activity">
    <reaction evidence="18">
        <text>L-seryl-[protein] + ATP = O-phospho-L-seryl-[protein] + ADP + H(+)</text>
        <dbReference type="Rhea" id="RHEA:17989"/>
        <dbReference type="Rhea" id="RHEA-COMP:9863"/>
        <dbReference type="Rhea" id="RHEA-COMP:11604"/>
        <dbReference type="ChEBI" id="CHEBI:15378"/>
        <dbReference type="ChEBI" id="CHEBI:29999"/>
        <dbReference type="ChEBI" id="CHEBI:30616"/>
        <dbReference type="ChEBI" id="CHEBI:83421"/>
        <dbReference type="ChEBI" id="CHEBI:456216"/>
        <dbReference type="EC" id="2.7.11.1"/>
    </reaction>
    <physiologicalReaction direction="left-to-right" evidence="18">
        <dbReference type="Rhea" id="RHEA:17990"/>
    </physiologicalReaction>
</comment>
<dbReference type="SUPFAM" id="SSF50998">
    <property type="entry name" value="Quinoprotein alcohol dehydrogenase-like"/>
    <property type="match status" value="1"/>
</dbReference>
<accession>A0A166I528</accession>
<keyword evidence="10" id="KW-0418">Kinase</keyword>
<dbReference type="Pfam" id="PF06479">
    <property type="entry name" value="Ribonuc_2-5A"/>
    <property type="match status" value="1"/>
</dbReference>
<evidence type="ECO:0000259" key="22">
    <source>
        <dbReference type="PROSITE" id="PS51392"/>
    </source>
</evidence>
<dbReference type="GO" id="GO:0006397">
    <property type="term" value="P:mRNA processing"/>
    <property type="evidence" value="ECO:0007669"/>
    <property type="project" value="InterPro"/>
</dbReference>
<comment type="catalytic activity">
    <reaction evidence="17">
        <text>L-threonyl-[protein] + ATP = O-phospho-L-threonyl-[protein] + ADP + H(+)</text>
        <dbReference type="Rhea" id="RHEA:46608"/>
        <dbReference type="Rhea" id="RHEA-COMP:11060"/>
        <dbReference type="Rhea" id="RHEA-COMP:11605"/>
        <dbReference type="ChEBI" id="CHEBI:15378"/>
        <dbReference type="ChEBI" id="CHEBI:30013"/>
        <dbReference type="ChEBI" id="CHEBI:30616"/>
        <dbReference type="ChEBI" id="CHEBI:61977"/>
        <dbReference type="ChEBI" id="CHEBI:456216"/>
        <dbReference type="EC" id="2.7.11.1"/>
    </reaction>
    <physiologicalReaction direction="left-to-right" evidence="17">
        <dbReference type="Rhea" id="RHEA:46609"/>
    </physiologicalReaction>
</comment>
<dbReference type="FunFam" id="3.30.200.20:FF:000077">
    <property type="entry name" value="Putative Serine/threonine-protein kinase/endoribonuclease IRE1"/>
    <property type="match status" value="1"/>
</dbReference>
<dbReference type="AlphaFoldDB" id="A0A166I528"/>
<dbReference type="GO" id="GO:0004674">
    <property type="term" value="F:protein serine/threonine kinase activity"/>
    <property type="evidence" value="ECO:0007669"/>
    <property type="project" value="UniProtKB-KW"/>
</dbReference>
<feature type="compositionally biased region" description="Basic residues" evidence="19">
    <location>
        <begin position="600"/>
        <end position="615"/>
    </location>
</feature>
<gene>
    <name evidence="23" type="ORF">SISSUDRAFT_1040417</name>
</gene>
<evidence type="ECO:0000256" key="17">
    <source>
        <dbReference type="ARBA" id="ARBA00048659"/>
    </source>
</evidence>
<feature type="region of interest" description="Disordered" evidence="19">
    <location>
        <begin position="864"/>
        <end position="885"/>
    </location>
</feature>
<dbReference type="SMART" id="SM00580">
    <property type="entry name" value="PUG"/>
    <property type="match status" value="1"/>
</dbReference>
<dbReference type="InterPro" id="IPR038357">
    <property type="entry name" value="KEN_sf"/>
</dbReference>
<evidence type="ECO:0000256" key="10">
    <source>
        <dbReference type="ARBA" id="ARBA00022777"/>
    </source>
</evidence>
<dbReference type="EMBL" id="KV428008">
    <property type="protein sequence ID" value="KZT43400.1"/>
    <property type="molecule type" value="Genomic_DNA"/>
</dbReference>
<evidence type="ECO:0000256" key="2">
    <source>
        <dbReference type="ARBA" id="ARBA00004479"/>
    </source>
</evidence>
<proteinExistence type="predicted"/>
<dbReference type="GO" id="GO:0036498">
    <property type="term" value="P:IRE1-mediated unfolded protein response"/>
    <property type="evidence" value="ECO:0007669"/>
    <property type="project" value="TreeGrafter"/>
</dbReference>
<keyword evidence="11" id="KW-0378">Hydrolase</keyword>
<evidence type="ECO:0000256" key="5">
    <source>
        <dbReference type="ARBA" id="ARBA00022679"/>
    </source>
</evidence>
<dbReference type="InterPro" id="IPR018391">
    <property type="entry name" value="PQQ_b-propeller_rpt"/>
</dbReference>
<dbReference type="PROSITE" id="PS51392">
    <property type="entry name" value="KEN"/>
    <property type="match status" value="1"/>
</dbReference>
<dbReference type="GO" id="GO:0016787">
    <property type="term" value="F:hydrolase activity"/>
    <property type="evidence" value="ECO:0007669"/>
    <property type="project" value="UniProtKB-KW"/>
</dbReference>
<evidence type="ECO:0000256" key="6">
    <source>
        <dbReference type="ARBA" id="ARBA00022692"/>
    </source>
</evidence>
<dbReference type="CDD" id="cd10422">
    <property type="entry name" value="RNase_Ire1"/>
    <property type="match status" value="1"/>
</dbReference>
<dbReference type="STRING" id="1314776.A0A166I528"/>
<dbReference type="GO" id="GO:0051082">
    <property type="term" value="F:unfolded protein binding"/>
    <property type="evidence" value="ECO:0007669"/>
    <property type="project" value="TreeGrafter"/>
</dbReference>
<keyword evidence="4" id="KW-0723">Serine/threonine-protein kinase</keyword>
<dbReference type="Gene3D" id="2.130.10.10">
    <property type="entry name" value="YVTN repeat-like/Quinoprotein amine dehydrogenase"/>
    <property type="match status" value="1"/>
</dbReference>
<feature type="region of interest" description="Disordered" evidence="19">
    <location>
        <begin position="547"/>
        <end position="638"/>
    </location>
</feature>
<dbReference type="SMART" id="SM00564">
    <property type="entry name" value="PQQ"/>
    <property type="match status" value="2"/>
</dbReference>
<keyword evidence="7" id="KW-0479">Metal-binding</keyword>
<evidence type="ECO:0000256" key="3">
    <source>
        <dbReference type="ARBA" id="ARBA00012513"/>
    </source>
</evidence>
<dbReference type="PROSITE" id="PS50011">
    <property type="entry name" value="PROTEIN_KINASE_DOM"/>
    <property type="match status" value="1"/>
</dbReference>
<feature type="compositionally biased region" description="Polar residues" evidence="19">
    <location>
        <begin position="869"/>
        <end position="885"/>
    </location>
</feature>
<dbReference type="PANTHER" id="PTHR13954">
    <property type="entry name" value="IRE1-RELATED"/>
    <property type="match status" value="1"/>
</dbReference>
<dbReference type="GO" id="GO:0005524">
    <property type="term" value="F:ATP binding"/>
    <property type="evidence" value="ECO:0007669"/>
    <property type="project" value="UniProtKB-KW"/>
</dbReference>
<evidence type="ECO:0000256" key="7">
    <source>
        <dbReference type="ARBA" id="ARBA00022723"/>
    </source>
</evidence>
<feature type="domain" description="Protein kinase" evidence="21">
    <location>
        <begin position="672"/>
        <end position="973"/>
    </location>
</feature>
<name>A0A166I528_9AGAM</name>
<evidence type="ECO:0000313" key="24">
    <source>
        <dbReference type="Proteomes" id="UP000076798"/>
    </source>
</evidence>
<feature type="chain" id="PRO_5007875065" description="non-specific serine/threonine protein kinase" evidence="20">
    <location>
        <begin position="22"/>
        <end position="1112"/>
    </location>
</feature>
<reference evidence="23 24" key="1">
    <citation type="journal article" date="2016" name="Mol. Biol. Evol.">
        <title>Comparative Genomics of Early-Diverging Mushroom-Forming Fungi Provides Insights into the Origins of Lignocellulose Decay Capabilities.</title>
        <authorList>
            <person name="Nagy L.G."/>
            <person name="Riley R."/>
            <person name="Tritt A."/>
            <person name="Adam C."/>
            <person name="Daum C."/>
            <person name="Floudas D."/>
            <person name="Sun H."/>
            <person name="Yadav J.S."/>
            <person name="Pangilinan J."/>
            <person name="Larsson K.H."/>
            <person name="Matsuura K."/>
            <person name="Barry K."/>
            <person name="Labutti K."/>
            <person name="Kuo R."/>
            <person name="Ohm R.A."/>
            <person name="Bhattacharya S.S."/>
            <person name="Shirouzu T."/>
            <person name="Yoshinaga Y."/>
            <person name="Martin F.M."/>
            <person name="Grigoriev I.V."/>
            <person name="Hibbett D.S."/>
        </authorList>
    </citation>
    <scope>NUCLEOTIDE SEQUENCE [LARGE SCALE GENOMIC DNA]</scope>
    <source>
        <strain evidence="23 24">HHB10207 ss-3</strain>
    </source>
</reference>
<dbReference type="Gene3D" id="1.20.1440.180">
    <property type="entry name" value="KEN domain"/>
    <property type="match status" value="1"/>
</dbReference>
<dbReference type="GO" id="GO:0004521">
    <property type="term" value="F:RNA endonuclease activity"/>
    <property type="evidence" value="ECO:0007669"/>
    <property type="project" value="InterPro"/>
</dbReference>
<evidence type="ECO:0000256" key="18">
    <source>
        <dbReference type="ARBA" id="ARBA00048977"/>
    </source>
</evidence>
<evidence type="ECO:0000259" key="21">
    <source>
        <dbReference type="PROSITE" id="PS50011"/>
    </source>
</evidence>
<dbReference type="SUPFAM" id="SSF56112">
    <property type="entry name" value="Protein kinase-like (PK-like)"/>
    <property type="match status" value="1"/>
</dbReference>
<keyword evidence="8 20" id="KW-0732">Signal</keyword>
<keyword evidence="9" id="KW-0547">Nucleotide-binding</keyword>
<feature type="signal peptide" evidence="20">
    <location>
        <begin position="1"/>
        <end position="21"/>
    </location>
</feature>
<dbReference type="InterPro" id="IPR008271">
    <property type="entry name" value="Ser/Thr_kinase_AS"/>
</dbReference>
<evidence type="ECO:0000256" key="9">
    <source>
        <dbReference type="ARBA" id="ARBA00022741"/>
    </source>
</evidence>
<feature type="domain" description="KEN" evidence="22">
    <location>
        <begin position="976"/>
        <end position="1108"/>
    </location>
</feature>
<dbReference type="FunFam" id="1.10.510.10:FF:000572">
    <property type="entry name" value="Serine/threonine-protein kinase/endoribonuclease IRE1"/>
    <property type="match status" value="1"/>
</dbReference>
<dbReference type="InterPro" id="IPR011009">
    <property type="entry name" value="Kinase-like_dom_sf"/>
</dbReference>
<dbReference type="InterPro" id="IPR000719">
    <property type="entry name" value="Prot_kinase_dom"/>
</dbReference>
<dbReference type="Gene3D" id="1.10.510.10">
    <property type="entry name" value="Transferase(Phosphotransferase) domain 1"/>
    <property type="match status" value="1"/>
</dbReference>
<evidence type="ECO:0000256" key="15">
    <source>
        <dbReference type="ARBA" id="ARBA00023136"/>
    </source>
</evidence>
<dbReference type="EC" id="2.7.11.1" evidence="3"/>
<dbReference type="Gene3D" id="3.30.200.20">
    <property type="entry name" value="Phosphorylase Kinase, domain 1"/>
    <property type="match status" value="1"/>
</dbReference>
<feature type="compositionally biased region" description="Pro residues" evidence="19">
    <location>
        <begin position="563"/>
        <end position="573"/>
    </location>
</feature>
<keyword evidence="14" id="KW-1133">Transmembrane helix</keyword>
<dbReference type="Proteomes" id="UP000076798">
    <property type="component" value="Unassembled WGS sequence"/>
</dbReference>
<dbReference type="InterPro" id="IPR010513">
    <property type="entry name" value="KEN_dom"/>
</dbReference>
<dbReference type="SMART" id="SM00220">
    <property type="entry name" value="S_TKc"/>
    <property type="match status" value="1"/>
</dbReference>
<keyword evidence="6" id="KW-0812">Transmembrane</keyword>
<comment type="subcellular location">
    <subcellularLocation>
        <location evidence="2">Membrane</location>
        <topology evidence="2">Single-pass type I membrane protein</topology>
    </subcellularLocation>
</comment>
<keyword evidence="15" id="KW-0472">Membrane</keyword>
<dbReference type="PANTHER" id="PTHR13954:SF6">
    <property type="entry name" value="NON-SPECIFIC SERINE_THREONINE PROTEIN KINASE"/>
    <property type="match status" value="1"/>
</dbReference>
<feature type="compositionally biased region" description="Low complexity" evidence="19">
    <location>
        <begin position="616"/>
        <end position="625"/>
    </location>
</feature>
<evidence type="ECO:0000256" key="13">
    <source>
        <dbReference type="ARBA" id="ARBA00022842"/>
    </source>
</evidence>
<evidence type="ECO:0000256" key="4">
    <source>
        <dbReference type="ARBA" id="ARBA00022527"/>
    </source>
</evidence>